<dbReference type="GO" id="GO:0022857">
    <property type="term" value="F:transmembrane transporter activity"/>
    <property type="evidence" value="ECO:0007669"/>
    <property type="project" value="InterPro"/>
</dbReference>
<evidence type="ECO:0000256" key="2">
    <source>
        <dbReference type="ARBA" id="ARBA00022692"/>
    </source>
</evidence>
<evidence type="ECO:0000256" key="3">
    <source>
        <dbReference type="ARBA" id="ARBA00022989"/>
    </source>
</evidence>
<feature type="transmembrane region" description="Helical" evidence="6">
    <location>
        <begin position="334"/>
        <end position="353"/>
    </location>
</feature>
<keyword evidence="7" id="KW-0732">Signal</keyword>
<evidence type="ECO:0000313" key="9">
    <source>
        <dbReference type="Proteomes" id="UP001286313"/>
    </source>
</evidence>
<evidence type="ECO:0000313" key="8">
    <source>
        <dbReference type="EMBL" id="KAK3883936.1"/>
    </source>
</evidence>
<feature type="transmembrane region" description="Helical" evidence="6">
    <location>
        <begin position="373"/>
        <end position="393"/>
    </location>
</feature>
<keyword evidence="3 6" id="KW-1133">Transmembrane helix</keyword>
<dbReference type="Proteomes" id="UP001286313">
    <property type="component" value="Unassembled WGS sequence"/>
</dbReference>
<evidence type="ECO:0000256" key="6">
    <source>
        <dbReference type="SAM" id="Phobius"/>
    </source>
</evidence>
<keyword evidence="2 6" id="KW-0812">Transmembrane</keyword>
<dbReference type="PANTHER" id="PTHR11662">
    <property type="entry name" value="SOLUTE CARRIER FAMILY 17"/>
    <property type="match status" value="1"/>
</dbReference>
<dbReference type="InterPro" id="IPR011701">
    <property type="entry name" value="MFS"/>
</dbReference>
<protein>
    <recommendedName>
        <fullName evidence="10">Sialin</fullName>
    </recommendedName>
</protein>
<feature type="transmembrane region" description="Helical" evidence="6">
    <location>
        <begin position="298"/>
        <end position="322"/>
    </location>
</feature>
<accession>A0AAE1G2F2</accession>
<keyword evidence="4 6" id="KW-0472">Membrane</keyword>
<proteinExistence type="predicted"/>
<dbReference type="SUPFAM" id="SSF103473">
    <property type="entry name" value="MFS general substrate transporter"/>
    <property type="match status" value="1"/>
</dbReference>
<keyword evidence="9" id="KW-1185">Reference proteome</keyword>
<dbReference type="GO" id="GO:0016020">
    <property type="term" value="C:membrane"/>
    <property type="evidence" value="ECO:0007669"/>
    <property type="project" value="UniProtKB-SubCell"/>
</dbReference>
<dbReference type="FunFam" id="1.20.1250.20:FF:000532">
    <property type="entry name" value="SLC (SoLute Carrier) homolog"/>
    <property type="match status" value="1"/>
</dbReference>
<comment type="caution">
    <text evidence="8">The sequence shown here is derived from an EMBL/GenBank/DDBJ whole genome shotgun (WGS) entry which is preliminary data.</text>
</comment>
<feature type="transmembrane region" description="Helical" evidence="6">
    <location>
        <begin position="161"/>
        <end position="182"/>
    </location>
</feature>
<gene>
    <name evidence="8" type="ORF">Pcinc_011758</name>
</gene>
<feature type="signal peptide" evidence="7">
    <location>
        <begin position="1"/>
        <end position="16"/>
    </location>
</feature>
<evidence type="ECO:0008006" key="10">
    <source>
        <dbReference type="Google" id="ProtNLM"/>
    </source>
</evidence>
<feature type="compositionally biased region" description="Polar residues" evidence="5">
    <location>
        <begin position="48"/>
        <end position="59"/>
    </location>
</feature>
<feature type="chain" id="PRO_5042196691" description="Sialin" evidence="7">
    <location>
        <begin position="17"/>
        <end position="443"/>
    </location>
</feature>
<comment type="subcellular location">
    <subcellularLocation>
        <location evidence="1">Membrane</location>
        <topology evidence="1">Multi-pass membrane protein</topology>
    </subcellularLocation>
</comment>
<dbReference type="Gene3D" id="1.20.1250.20">
    <property type="entry name" value="MFS general substrate transporter like domains"/>
    <property type="match status" value="1"/>
</dbReference>
<reference evidence="8" key="1">
    <citation type="submission" date="2023-10" db="EMBL/GenBank/DDBJ databases">
        <title>Genome assemblies of two species of porcelain crab, Petrolisthes cinctipes and Petrolisthes manimaculis (Anomura: Porcellanidae).</title>
        <authorList>
            <person name="Angst P."/>
        </authorList>
    </citation>
    <scope>NUCLEOTIDE SEQUENCE</scope>
    <source>
        <strain evidence="8">PB745_01</strain>
        <tissue evidence="8">Gill</tissue>
    </source>
</reference>
<evidence type="ECO:0000256" key="4">
    <source>
        <dbReference type="ARBA" id="ARBA00023136"/>
    </source>
</evidence>
<feature type="transmembrane region" description="Helical" evidence="6">
    <location>
        <begin position="135"/>
        <end position="154"/>
    </location>
</feature>
<organism evidence="8 9">
    <name type="scientific">Petrolisthes cinctipes</name>
    <name type="common">Flat porcelain crab</name>
    <dbReference type="NCBI Taxonomy" id="88211"/>
    <lineage>
        <taxon>Eukaryota</taxon>
        <taxon>Metazoa</taxon>
        <taxon>Ecdysozoa</taxon>
        <taxon>Arthropoda</taxon>
        <taxon>Crustacea</taxon>
        <taxon>Multicrustacea</taxon>
        <taxon>Malacostraca</taxon>
        <taxon>Eumalacostraca</taxon>
        <taxon>Eucarida</taxon>
        <taxon>Decapoda</taxon>
        <taxon>Pleocyemata</taxon>
        <taxon>Anomura</taxon>
        <taxon>Galatheoidea</taxon>
        <taxon>Porcellanidae</taxon>
        <taxon>Petrolisthes</taxon>
    </lineage>
</organism>
<evidence type="ECO:0000256" key="5">
    <source>
        <dbReference type="SAM" id="MobiDB-lite"/>
    </source>
</evidence>
<sequence>MVRINLSILIVAMVRGRDGDGSDPSFLPVCHTYLNSTQDPEEVDAHHNNTSNSTLQTQQVPGGRAAELFGTRRVFGFCILAGAIITFLSPVAARLHYGFFIALRVIQGACQGMSWPSMHPLVSRWIPPLERPSTVIAASTFSIAITLPLCGFLIDRYGWEMTFYLTALPSVLWCVAWFTLVYDFPSQHPRISEAEVAYITTTVQERGTHLAQTEGSVQKSVPWRSIFTSVPVWAVCVHSWGNNWGITFFFVQLPTYMRNVLGFSIKSNGVLSALPFISRYVGAIVWSTLCDFATSRNYISIFASRKIACAFSMFVPSVVLLWLAYSGCEWQRAVTLFCVGLFFNGAVTISSMTNHTDLSPNFSGTLFGVDNSLASLASFVLPMVVGVLTDGQLSFQTDKRVGKSPSGLRETAISASPQEGNSLLTIASINKLTAAGDERLNHL</sequence>
<dbReference type="Pfam" id="PF07690">
    <property type="entry name" value="MFS_1"/>
    <property type="match status" value="1"/>
</dbReference>
<name>A0AAE1G2F2_PETCI</name>
<feature type="transmembrane region" description="Helical" evidence="6">
    <location>
        <begin position="230"/>
        <end position="251"/>
    </location>
</feature>
<dbReference type="InterPro" id="IPR050382">
    <property type="entry name" value="MFS_Na/Anion_cotransporter"/>
</dbReference>
<dbReference type="EMBL" id="JAWQEG010000938">
    <property type="protein sequence ID" value="KAK3883936.1"/>
    <property type="molecule type" value="Genomic_DNA"/>
</dbReference>
<evidence type="ECO:0000256" key="1">
    <source>
        <dbReference type="ARBA" id="ARBA00004141"/>
    </source>
</evidence>
<dbReference type="GO" id="GO:0006820">
    <property type="term" value="P:monoatomic anion transport"/>
    <property type="evidence" value="ECO:0007669"/>
    <property type="project" value="TreeGrafter"/>
</dbReference>
<feature type="transmembrane region" description="Helical" evidence="6">
    <location>
        <begin position="74"/>
        <end position="93"/>
    </location>
</feature>
<dbReference type="PANTHER" id="PTHR11662:SF411">
    <property type="entry name" value="GH05102P"/>
    <property type="match status" value="1"/>
</dbReference>
<feature type="transmembrane region" description="Helical" evidence="6">
    <location>
        <begin position="263"/>
        <end position="286"/>
    </location>
</feature>
<evidence type="ECO:0000256" key="7">
    <source>
        <dbReference type="SAM" id="SignalP"/>
    </source>
</evidence>
<feature type="region of interest" description="Disordered" evidence="5">
    <location>
        <begin position="40"/>
        <end position="59"/>
    </location>
</feature>
<dbReference type="InterPro" id="IPR036259">
    <property type="entry name" value="MFS_trans_sf"/>
</dbReference>
<dbReference type="AlphaFoldDB" id="A0AAE1G2F2"/>